<protein>
    <recommendedName>
        <fullName evidence="3">Minor capsid protein</fullName>
    </recommendedName>
</protein>
<evidence type="ECO:0000313" key="1">
    <source>
        <dbReference type="EMBL" id="MTS52303.1"/>
    </source>
</evidence>
<comment type="caution">
    <text evidence="1">The sequence shown here is derived from an EMBL/GenBank/DDBJ whole genome shotgun (WGS) entry which is preliminary data.</text>
</comment>
<organism evidence="1 2">
    <name type="scientific">Ruthenibacterium lactatiformans</name>
    <dbReference type="NCBI Taxonomy" id="1550024"/>
    <lineage>
        <taxon>Bacteria</taxon>
        <taxon>Bacillati</taxon>
        <taxon>Bacillota</taxon>
        <taxon>Clostridia</taxon>
        <taxon>Eubacteriales</taxon>
        <taxon>Oscillospiraceae</taxon>
        <taxon>Ruthenibacterium</taxon>
    </lineage>
</organism>
<reference evidence="1 2" key="1">
    <citation type="journal article" date="2019" name="Nat. Med.">
        <title>A library of human gut bacterial isolates paired with longitudinal multiomics data enables mechanistic microbiome research.</title>
        <authorList>
            <person name="Poyet M."/>
            <person name="Groussin M."/>
            <person name="Gibbons S.M."/>
            <person name="Avila-Pacheco J."/>
            <person name="Jiang X."/>
            <person name="Kearney S.M."/>
            <person name="Perrotta A.R."/>
            <person name="Berdy B."/>
            <person name="Zhao S."/>
            <person name="Lieberman T.D."/>
            <person name="Swanson P.K."/>
            <person name="Smith M."/>
            <person name="Roesemann S."/>
            <person name="Alexander J.E."/>
            <person name="Rich S.A."/>
            <person name="Livny J."/>
            <person name="Vlamakis H."/>
            <person name="Clish C."/>
            <person name="Bullock K."/>
            <person name="Deik A."/>
            <person name="Scott J."/>
            <person name="Pierce K.A."/>
            <person name="Xavier R.J."/>
            <person name="Alm E.J."/>
        </authorList>
    </citation>
    <scope>NUCLEOTIDE SEQUENCE [LARGE SCALE GENOMIC DNA]</scope>
    <source>
        <strain evidence="1 2">BIOML-A7</strain>
    </source>
</reference>
<name>A0A6I3QAX1_9FIRM</name>
<dbReference type="Proteomes" id="UP000449193">
    <property type="component" value="Unassembled WGS sequence"/>
</dbReference>
<dbReference type="GO" id="GO:0005198">
    <property type="term" value="F:structural molecule activity"/>
    <property type="evidence" value="ECO:0007669"/>
    <property type="project" value="InterPro"/>
</dbReference>
<dbReference type="RefSeq" id="WP_155201542.1">
    <property type="nucleotide sequence ID" value="NZ_WMZL01000016.1"/>
</dbReference>
<dbReference type="EMBL" id="WMZR01000016">
    <property type="protein sequence ID" value="MTS52303.1"/>
    <property type="molecule type" value="Genomic_DNA"/>
</dbReference>
<accession>A0A6I3QAX1</accession>
<evidence type="ECO:0008006" key="3">
    <source>
        <dbReference type="Google" id="ProtNLM"/>
    </source>
</evidence>
<proteinExistence type="predicted"/>
<gene>
    <name evidence="1" type="ORF">GMD52_12225</name>
</gene>
<dbReference type="AlphaFoldDB" id="A0A6I3QAX1"/>
<dbReference type="InterPro" id="IPR009319">
    <property type="entry name" value="Phage_A118_VSP1"/>
</dbReference>
<dbReference type="Pfam" id="PF06152">
    <property type="entry name" value="Phage_min_cap2"/>
    <property type="match status" value="1"/>
</dbReference>
<sequence>MTAREIAALFEDLELRLIASLKRNLARHKAEEKDEGFDWPAWQAEKLHSLQRFRRENKSIMAEYSDQIDAETRALMRRQFAEADGSAGAFFGVNARKLDALIDGIAHSEARVERAALRYMDDVYRKTILRAAAALDAGGMTVQQATDLATKDFLAQGINCVRYKNGRMVNIASYAEMALRTNSTRAMLLGEAQLRERMNIDTVLVSQYGGCSETCLPWQGLVYIDDVWQPYRGGGGNFGGTYGYSRNGRSYPLLSVAVRAGLFHPNCRHHLTTWVEGVSVRPEPMDRAAVERTARLEARQRELERRVRKYKRLAGGTLEPEKAAGYRRAVRAAQKDVREFVDEHGDVLRRDYWRERYDGTGSFTSASKNGIINSRGDGVDIEIDKFTPCLEDARTGEILETAYSLASADDLAGLKGWKFDWTASDLNGCEIYKLTLAGDEEIQGLIAISDMPHDSAVYVNLAESSPQNLGHNKKYAGVGGHLFAIAARRSYDLGHSCFFFLDAKNIELVHHYENLLNARLLGRPHQYRMYVDEESAFKLIEKYSLEEV</sequence>
<evidence type="ECO:0000313" key="2">
    <source>
        <dbReference type="Proteomes" id="UP000449193"/>
    </source>
</evidence>